<reference evidence="5 6" key="1">
    <citation type="submission" date="2010-03" db="EMBL/GenBank/DDBJ databases">
        <title>The Genome Sequence of Fusobacterium sp. 1_1_41FAA.</title>
        <authorList>
            <consortium name="The Broad Institute Genome Sequencing Platform"/>
            <person name="Ward D."/>
            <person name="Earl A."/>
            <person name="Feldgarden M."/>
            <person name="Gevers D."/>
            <person name="Young S.K."/>
            <person name="Zeng Q."/>
            <person name="Koehrsen M."/>
            <person name="Alvarado L."/>
            <person name="Berlin A."/>
            <person name="Borenstein D."/>
            <person name="Chapman S."/>
            <person name="Chen Z."/>
            <person name="Engels R."/>
            <person name="Freedman E."/>
            <person name="Gellesch M."/>
            <person name="Goldberg J."/>
            <person name="Griggs A."/>
            <person name="Gujja S."/>
            <person name="Heilman E."/>
            <person name="Heiman D."/>
            <person name="Hepburn T."/>
            <person name="Howarth C."/>
            <person name="Jen D."/>
            <person name="Larson L."/>
            <person name="Mehta T."/>
            <person name="Park D."/>
            <person name="Pearson M."/>
            <person name="Richards J."/>
            <person name="Roberts A."/>
            <person name="Saif S."/>
            <person name="Shea T."/>
            <person name="Shenoy N."/>
            <person name="Sisk P."/>
            <person name="Stolte C."/>
            <person name="Sykes S."/>
            <person name="Walk T."/>
            <person name="White J."/>
            <person name="Yandava C."/>
            <person name="Strauss J.C."/>
            <person name="Ambrose C.E."/>
            <person name="Allen-Vercoe E."/>
            <person name="Haas B."/>
            <person name="Henn M.R."/>
            <person name="Nusbaum C."/>
            <person name="Birren B."/>
        </authorList>
    </citation>
    <scope>NUCLEOTIDE SEQUENCE [LARGE SCALE GENOMIC DNA]</scope>
    <source>
        <strain evidence="5 6">1_1_41FAA</strain>
    </source>
</reference>
<dbReference type="EMBL" id="GG770381">
    <property type="protein sequence ID" value="EFG29142.2"/>
    <property type="molecule type" value="Genomic_DNA"/>
</dbReference>
<dbReference type="SUPFAM" id="SSF116734">
    <property type="entry name" value="DNA methylase specificity domain"/>
    <property type="match status" value="1"/>
</dbReference>
<keyword evidence="2" id="KW-0680">Restriction system</keyword>
<evidence type="ECO:0000259" key="4">
    <source>
        <dbReference type="Pfam" id="PF01420"/>
    </source>
</evidence>
<dbReference type="Gene3D" id="3.90.220.20">
    <property type="entry name" value="DNA methylase specificity domains"/>
    <property type="match status" value="1"/>
</dbReference>
<dbReference type="Pfam" id="PF01420">
    <property type="entry name" value="Methylase_S"/>
    <property type="match status" value="1"/>
</dbReference>
<proteinExistence type="inferred from homology"/>
<evidence type="ECO:0000256" key="1">
    <source>
        <dbReference type="ARBA" id="ARBA00010923"/>
    </source>
</evidence>
<dbReference type="Proteomes" id="UP000003964">
    <property type="component" value="Unassembled WGS sequence"/>
</dbReference>
<organism evidence="5 6">
    <name type="scientific">Fusobacterium periodonticum 1_1_41FAA</name>
    <dbReference type="NCBI Taxonomy" id="469621"/>
    <lineage>
        <taxon>Bacteria</taxon>
        <taxon>Fusobacteriati</taxon>
        <taxon>Fusobacteriota</taxon>
        <taxon>Fusobacteriia</taxon>
        <taxon>Fusobacteriales</taxon>
        <taxon>Fusobacteriaceae</taxon>
        <taxon>Fusobacterium</taxon>
    </lineage>
</organism>
<dbReference type="GO" id="GO:0009307">
    <property type="term" value="P:DNA restriction-modification system"/>
    <property type="evidence" value="ECO:0007669"/>
    <property type="project" value="UniProtKB-KW"/>
</dbReference>
<keyword evidence="3" id="KW-0238">DNA-binding</keyword>
<evidence type="ECO:0000256" key="2">
    <source>
        <dbReference type="ARBA" id="ARBA00022747"/>
    </source>
</evidence>
<feature type="domain" description="Type I restriction modification DNA specificity" evidence="4">
    <location>
        <begin position="32"/>
        <end position="164"/>
    </location>
</feature>
<dbReference type="InterPro" id="IPR000055">
    <property type="entry name" value="Restrct_endonuc_typeI_TRD"/>
</dbReference>
<protein>
    <submittedName>
        <fullName evidence="5">Type I restriction enzyme EcoDI specificity protein</fullName>
    </submittedName>
</protein>
<dbReference type="InterPro" id="IPR044946">
    <property type="entry name" value="Restrct_endonuc_typeI_TRD_sf"/>
</dbReference>
<dbReference type="GO" id="GO:0003677">
    <property type="term" value="F:DNA binding"/>
    <property type="evidence" value="ECO:0007669"/>
    <property type="project" value="UniProtKB-KW"/>
</dbReference>
<sequence length="196" mass="22669">MTINDNLEKQMKLLYEIFMFKAENKKINGSFVTARDLVEVLTGKEDANFSIQNGKFNFFTCSNEILKCNEYKYDSSSILIAGNGDFNVKHYSGKFNAYQRTYILTPQKDYYALLYLASLYRIESFKSKSTGSIVKFITKEDIENIPLFIPENKSIINILNKMIILKENNFSENEILIKLRDFLLPLLMNGQATISE</sequence>
<evidence type="ECO:0000313" key="6">
    <source>
        <dbReference type="Proteomes" id="UP000003964"/>
    </source>
</evidence>
<dbReference type="AlphaFoldDB" id="D6LG57"/>
<evidence type="ECO:0000256" key="3">
    <source>
        <dbReference type="ARBA" id="ARBA00023125"/>
    </source>
</evidence>
<evidence type="ECO:0000313" key="5">
    <source>
        <dbReference type="EMBL" id="EFG29142.2"/>
    </source>
</evidence>
<gene>
    <name evidence="5" type="ORF">HMPREF0400_00706</name>
</gene>
<accession>D6LG57</accession>
<comment type="similarity">
    <text evidence="1">Belongs to the type-I restriction system S methylase family.</text>
</comment>
<name>D6LG57_9FUSO</name>